<gene>
    <name evidence="3" type="ORF">G8O00_000951</name>
</gene>
<name>A0A747SQ19_SALER</name>
<dbReference type="AlphaFoldDB" id="A0A747SQ19"/>
<dbReference type="GO" id="GO:0003677">
    <property type="term" value="F:DNA binding"/>
    <property type="evidence" value="ECO:0007669"/>
    <property type="project" value="UniProtKB-KW"/>
</dbReference>
<dbReference type="GO" id="GO:0006355">
    <property type="term" value="P:regulation of DNA-templated transcription"/>
    <property type="evidence" value="ECO:0007669"/>
    <property type="project" value="InterPro"/>
</dbReference>
<evidence type="ECO:0000259" key="2">
    <source>
        <dbReference type="SMART" id="SM00421"/>
    </source>
</evidence>
<dbReference type="EMBL" id="DAAVHS010000002">
    <property type="protein sequence ID" value="HAF4697595.1"/>
    <property type="molecule type" value="Genomic_DNA"/>
</dbReference>
<comment type="caution">
    <text evidence="3">The sequence shown here is derived from an EMBL/GenBank/DDBJ whole genome shotgun (WGS) entry which is preliminary data.</text>
</comment>
<evidence type="ECO:0000313" key="3">
    <source>
        <dbReference type="EMBL" id="HAF4697595.1"/>
    </source>
</evidence>
<feature type="domain" description="HTH luxR-type" evidence="2">
    <location>
        <begin position="132"/>
        <end position="189"/>
    </location>
</feature>
<dbReference type="Pfam" id="PF00196">
    <property type="entry name" value="GerE"/>
    <property type="match status" value="1"/>
</dbReference>
<dbReference type="InterPro" id="IPR000792">
    <property type="entry name" value="Tscrpt_reg_LuxR_C"/>
</dbReference>
<dbReference type="InterPro" id="IPR036388">
    <property type="entry name" value="WH-like_DNA-bd_sf"/>
</dbReference>
<dbReference type="SMART" id="SM00421">
    <property type="entry name" value="HTH_LUXR"/>
    <property type="match status" value="1"/>
</dbReference>
<reference evidence="3" key="1">
    <citation type="journal article" date="2018" name="Genome Biol.">
        <title>SKESA: strategic k-mer extension for scrupulous assemblies.</title>
        <authorList>
            <person name="Souvorov A."/>
            <person name="Agarwala R."/>
            <person name="Lipman D.J."/>
        </authorList>
    </citation>
    <scope>NUCLEOTIDE SEQUENCE</scope>
    <source>
        <strain evidence="3">MA.CK_98/00011163</strain>
    </source>
</reference>
<accession>A0A747SQ19</accession>
<reference evidence="3" key="2">
    <citation type="submission" date="2020-02" db="EMBL/GenBank/DDBJ databases">
        <authorList>
            <consortium name="NCBI Pathogen Detection Project"/>
        </authorList>
    </citation>
    <scope>NUCLEOTIDE SEQUENCE</scope>
    <source>
        <strain evidence="3">MA.CK_98/00011163</strain>
    </source>
</reference>
<keyword evidence="1" id="KW-0238">DNA-binding</keyword>
<dbReference type="SUPFAM" id="SSF46894">
    <property type="entry name" value="C-terminal effector domain of the bipartite response regulators"/>
    <property type="match status" value="1"/>
</dbReference>
<proteinExistence type="predicted"/>
<dbReference type="Gene3D" id="1.10.10.10">
    <property type="entry name" value="Winged helix-like DNA-binding domain superfamily/Winged helix DNA-binding domain"/>
    <property type="match status" value="1"/>
</dbReference>
<organism evidence="3">
    <name type="scientific">Salmonella enterica</name>
    <name type="common">Salmonella choleraesuis</name>
    <dbReference type="NCBI Taxonomy" id="28901"/>
    <lineage>
        <taxon>Bacteria</taxon>
        <taxon>Pseudomonadati</taxon>
        <taxon>Pseudomonadota</taxon>
        <taxon>Gammaproteobacteria</taxon>
        <taxon>Enterobacterales</taxon>
        <taxon>Enterobacteriaceae</taxon>
        <taxon>Salmonella</taxon>
    </lineage>
</organism>
<dbReference type="InterPro" id="IPR016032">
    <property type="entry name" value="Sig_transdc_resp-reg_C-effctor"/>
</dbReference>
<protein>
    <recommendedName>
        <fullName evidence="2">HTH luxR-type domain-containing protein</fullName>
    </recommendedName>
</protein>
<evidence type="ECO:0000256" key="1">
    <source>
        <dbReference type="ARBA" id="ARBA00023125"/>
    </source>
</evidence>
<sequence>MHQLFVFSGCTYLHLGLCEALAGDDVQVIRVKTAEEVLEYPEGTGNRLLLVDAPKREPIVAARGKVFLWRWASIGGRHRNFPVLMYSDIGQGMAVYGAYSLSEQLSVSGLRAAILNAFKWPERFRRTACGGVPELSVRQHQVLFATLAGLSVRTTARMLDVHERLVLSTRTAVIDKLGLKNRVVLMSLNLKDFI</sequence>